<feature type="domain" description="Squalene cyclase C-terminal" evidence="1">
    <location>
        <begin position="422"/>
        <end position="556"/>
    </location>
</feature>
<name>A0ABP8ZJB3_9FLAO</name>
<dbReference type="Proteomes" id="UP001500141">
    <property type="component" value="Unassembled WGS sequence"/>
</dbReference>
<dbReference type="InterPro" id="IPR032696">
    <property type="entry name" value="SQ_cyclase_C"/>
</dbReference>
<evidence type="ECO:0000313" key="2">
    <source>
        <dbReference type="EMBL" id="GAA4757678.1"/>
    </source>
</evidence>
<dbReference type="EMBL" id="BAABIP010000005">
    <property type="protein sequence ID" value="GAA4757678.1"/>
    <property type="molecule type" value="Genomic_DNA"/>
</dbReference>
<protein>
    <recommendedName>
        <fullName evidence="1">Squalene cyclase C-terminal domain-containing protein</fullName>
    </recommendedName>
</protein>
<dbReference type="RefSeq" id="WP_264542671.1">
    <property type="nucleotide sequence ID" value="NZ_BAABIP010000005.1"/>
</dbReference>
<proteinExistence type="predicted"/>
<accession>A0ABP8ZJB3</accession>
<comment type="caution">
    <text evidence="2">The sequence shown here is derived from an EMBL/GenBank/DDBJ whole genome shotgun (WGS) entry which is preliminary data.</text>
</comment>
<reference evidence="3" key="1">
    <citation type="journal article" date="2019" name="Int. J. Syst. Evol. Microbiol.">
        <title>The Global Catalogue of Microorganisms (GCM) 10K type strain sequencing project: providing services to taxonomists for standard genome sequencing and annotation.</title>
        <authorList>
            <consortium name="The Broad Institute Genomics Platform"/>
            <consortium name="The Broad Institute Genome Sequencing Center for Infectious Disease"/>
            <person name="Wu L."/>
            <person name="Ma J."/>
        </authorList>
    </citation>
    <scope>NUCLEOTIDE SEQUENCE [LARGE SCALE GENOMIC DNA]</scope>
    <source>
        <strain evidence="3">JCM 18198</strain>
    </source>
</reference>
<keyword evidence="3" id="KW-1185">Reference proteome</keyword>
<dbReference type="CDD" id="cd00688">
    <property type="entry name" value="ISOPREN_C2_like"/>
    <property type="match status" value="1"/>
</dbReference>
<dbReference type="SUPFAM" id="SSF48239">
    <property type="entry name" value="Terpenoid cyclases/Protein prenyltransferases"/>
    <property type="match status" value="1"/>
</dbReference>
<gene>
    <name evidence="2" type="ORF">GCM10023230_01910</name>
</gene>
<sequence>MLNLTNRLQIDLNENDLNSSLNHIYNLIDNINIPSSLKQIAFPENFLDHKFYFIIPKFFKEAFGLRNKKFINDICNSGYFYFKYLLCLDSLTDQDMILENEELKKNIYKIQILQSHIYHEQALMILGYYFGKNDSFWKTWEKRNNDFLKSIQMDSFYNIDLTVNEYEFLCVGKCSFTNVAVDVFNFYCNNENEEMYDDLVKINNFFSIGRCILDDIEDFKKDLIFKKNNLGHVFLNEWLKNKNLVFNDYSNEELEKLLISTGVLEKLLTLSIEYLQKAILICEKYDTKLVKYKKLLSSVLNSIVFYKVQTESYRVDVLIKNKTKDKVKLDSNTLNNAISISKKYITSLQFQNGSWYENSNKQGLSNLWATGFISSFLSDEDVERKKSVEFLNKFQNNNLWGYNTDWSYDFDSTTCALINVIENNDDHERIKAWQYGQNEDGGFSTYSKNDTYLLEKLNLKENHVKGWVQSHVCVSALAYYFVVTKKMEKHVDVKKLKQYLLSNTNKNGVWDSYWWTSPIYSTCFIIQSLINENEEDTALIKEKIETLLKLQAKNGSFVCPLNKKESAFYSALVLDTICLNKDYFELFSVEAEKICKWLLDNQLSNGSFENTNYQVIPNPNVKQWKPNNKFVFNSYGAGNSITGEQYALFTTSIALRAFRRFSKLKN</sequence>
<dbReference type="Gene3D" id="1.50.10.20">
    <property type="match status" value="1"/>
</dbReference>
<dbReference type="InterPro" id="IPR008930">
    <property type="entry name" value="Terpenoid_cyclase/PrenylTrfase"/>
</dbReference>
<dbReference type="Pfam" id="PF13243">
    <property type="entry name" value="SQHop_cyclase_C"/>
    <property type="match status" value="1"/>
</dbReference>
<evidence type="ECO:0000259" key="1">
    <source>
        <dbReference type="Pfam" id="PF13243"/>
    </source>
</evidence>
<organism evidence="2 3">
    <name type="scientific">Flavobacterium hankyongi</name>
    <dbReference type="NCBI Taxonomy" id="1176532"/>
    <lineage>
        <taxon>Bacteria</taxon>
        <taxon>Pseudomonadati</taxon>
        <taxon>Bacteroidota</taxon>
        <taxon>Flavobacteriia</taxon>
        <taxon>Flavobacteriales</taxon>
        <taxon>Flavobacteriaceae</taxon>
        <taxon>Flavobacterium</taxon>
    </lineage>
</organism>
<evidence type="ECO:0000313" key="3">
    <source>
        <dbReference type="Proteomes" id="UP001500141"/>
    </source>
</evidence>